<dbReference type="InParanoid" id="Q01S36"/>
<evidence type="ECO:0008006" key="2">
    <source>
        <dbReference type="Google" id="ProtNLM"/>
    </source>
</evidence>
<dbReference type="EMBL" id="CP000473">
    <property type="protein sequence ID" value="ABJ87534.1"/>
    <property type="molecule type" value="Genomic_DNA"/>
</dbReference>
<dbReference type="PROSITE" id="PS51318">
    <property type="entry name" value="TAT"/>
    <property type="match status" value="1"/>
</dbReference>
<gene>
    <name evidence="1" type="ordered locus">Acid_6612</name>
</gene>
<dbReference type="PROSITE" id="PS51257">
    <property type="entry name" value="PROKAR_LIPOPROTEIN"/>
    <property type="match status" value="1"/>
</dbReference>
<dbReference type="eggNOG" id="ENOG5032GZV">
    <property type="taxonomic scope" value="Bacteria"/>
</dbReference>
<accession>Q01S36</accession>
<dbReference type="STRING" id="234267.Acid_6612"/>
<protein>
    <recommendedName>
        <fullName evidence="2">Gluconate 2-dehydrogenase subunit 3 family protein</fullName>
    </recommendedName>
</protein>
<dbReference type="InterPro" id="IPR027056">
    <property type="entry name" value="Gluconate_2DH_su3"/>
</dbReference>
<name>Q01S36_SOLUE</name>
<dbReference type="HOGENOM" id="CLU_1601097_0_0_0"/>
<dbReference type="KEGG" id="sus:Acid_6612"/>
<reference evidence="1" key="1">
    <citation type="submission" date="2006-10" db="EMBL/GenBank/DDBJ databases">
        <title>Complete sequence of Solibacter usitatus Ellin6076.</title>
        <authorList>
            <consortium name="US DOE Joint Genome Institute"/>
            <person name="Copeland A."/>
            <person name="Lucas S."/>
            <person name="Lapidus A."/>
            <person name="Barry K."/>
            <person name="Detter J.C."/>
            <person name="Glavina del Rio T."/>
            <person name="Hammon N."/>
            <person name="Israni S."/>
            <person name="Dalin E."/>
            <person name="Tice H."/>
            <person name="Pitluck S."/>
            <person name="Thompson L.S."/>
            <person name="Brettin T."/>
            <person name="Bruce D."/>
            <person name="Han C."/>
            <person name="Tapia R."/>
            <person name="Gilna P."/>
            <person name="Schmutz J."/>
            <person name="Larimer F."/>
            <person name="Land M."/>
            <person name="Hauser L."/>
            <person name="Kyrpides N."/>
            <person name="Mikhailova N."/>
            <person name="Janssen P.H."/>
            <person name="Kuske C.R."/>
            <person name="Richardson P."/>
        </authorList>
    </citation>
    <scope>NUCLEOTIDE SEQUENCE</scope>
    <source>
        <strain evidence="1">Ellin6076</strain>
    </source>
</reference>
<dbReference type="AlphaFoldDB" id="Q01S36"/>
<evidence type="ECO:0000313" key="1">
    <source>
        <dbReference type="EMBL" id="ABJ87534.1"/>
    </source>
</evidence>
<dbReference type="OrthoDB" id="122105at2"/>
<dbReference type="Pfam" id="PF13618">
    <property type="entry name" value="Gluconate_2-dh3"/>
    <property type="match status" value="1"/>
</dbReference>
<proteinExistence type="predicted"/>
<organism evidence="1">
    <name type="scientific">Solibacter usitatus (strain Ellin6076)</name>
    <dbReference type="NCBI Taxonomy" id="234267"/>
    <lineage>
        <taxon>Bacteria</taxon>
        <taxon>Pseudomonadati</taxon>
        <taxon>Acidobacteriota</taxon>
        <taxon>Terriglobia</taxon>
        <taxon>Bryobacterales</taxon>
        <taxon>Solibacteraceae</taxon>
        <taxon>Candidatus Solibacter</taxon>
    </lineage>
</organism>
<sequence length="170" mass="18622" precursor="true">MGKSKLDRRRFLGSALAVSATAGCSKKAAPLLSEGEMRTLAAICDQMIPPDQDPGGAWAGVPNYISRQLRGPFREYFEAYRAGIAEADRRAGGSFAGLTREQQLDVLNAMDRDRETRNFVSLVAAHSAQGYYGNPRHGGNRDHCSWRMLGVPASPVRGRDRYDFTKGGRS</sequence>
<dbReference type="InterPro" id="IPR006311">
    <property type="entry name" value="TAT_signal"/>
</dbReference>